<organism evidence="1 2">
    <name type="scientific">Sphagnum jensenii</name>
    <dbReference type="NCBI Taxonomy" id="128206"/>
    <lineage>
        <taxon>Eukaryota</taxon>
        <taxon>Viridiplantae</taxon>
        <taxon>Streptophyta</taxon>
        <taxon>Embryophyta</taxon>
        <taxon>Bryophyta</taxon>
        <taxon>Sphagnophytina</taxon>
        <taxon>Sphagnopsida</taxon>
        <taxon>Sphagnales</taxon>
        <taxon>Sphagnaceae</taxon>
        <taxon>Sphagnum</taxon>
    </lineage>
</organism>
<proteinExistence type="predicted"/>
<name>A0ABP1BSS6_9BRYO</name>
<evidence type="ECO:0000313" key="1">
    <source>
        <dbReference type="EMBL" id="CAK9879331.1"/>
    </source>
</evidence>
<evidence type="ECO:0000313" key="2">
    <source>
        <dbReference type="Proteomes" id="UP001497522"/>
    </source>
</evidence>
<feature type="non-terminal residue" evidence="1">
    <location>
        <position position="1"/>
    </location>
</feature>
<sequence>MCSPEAPKSLLDRYNSLFSFFPSFSTLSRAPRHYCCKFLRQFYGDGEMGPEVMAFSMDSNAPKHRPPATGSWWQHSL</sequence>
<keyword evidence="2" id="KW-1185">Reference proteome</keyword>
<feature type="non-terminal residue" evidence="1">
    <location>
        <position position="77"/>
    </location>
</feature>
<protein>
    <submittedName>
        <fullName evidence="1">Uncharacterized protein</fullName>
    </submittedName>
</protein>
<dbReference type="Proteomes" id="UP001497522">
    <property type="component" value="Chromosome 7"/>
</dbReference>
<gene>
    <name evidence="1" type="ORF">CSSPJE1EN2_LOCUS20895</name>
</gene>
<reference evidence="1" key="1">
    <citation type="submission" date="2024-03" db="EMBL/GenBank/DDBJ databases">
        <authorList>
            <consortium name="ELIXIR-Norway"/>
            <consortium name="Elixir Norway"/>
        </authorList>
    </citation>
    <scope>NUCLEOTIDE SEQUENCE</scope>
</reference>
<dbReference type="EMBL" id="OZ023708">
    <property type="protein sequence ID" value="CAK9879331.1"/>
    <property type="molecule type" value="Genomic_DNA"/>
</dbReference>
<accession>A0ABP1BSS6</accession>